<dbReference type="Proteomes" id="UP000011863">
    <property type="component" value="Chromosome"/>
</dbReference>
<dbReference type="OrthoDB" id="5522149at2"/>
<evidence type="ECO:0000313" key="2">
    <source>
        <dbReference type="EMBL" id="BAN01644.1"/>
    </source>
</evidence>
<reference evidence="2 3" key="1">
    <citation type="journal article" date="2013" name="Int. J. Syst. Evol. Microbiol.">
        <title>Ilumatobacter nonamiense sp. nov. and Ilumatobacter coccineum sp. nov., isolated from seashore sand.</title>
        <authorList>
            <person name="Matsumoto A."/>
            <person name="Kasai H."/>
            <person name="Matsuo Y."/>
            <person name="Shizuri Y."/>
            <person name="Ichikawa N."/>
            <person name="Fujita N."/>
            <person name="Omura S."/>
            <person name="Takahashi Y."/>
        </authorList>
    </citation>
    <scope>NUCLEOTIDE SEQUENCE [LARGE SCALE GENOMIC DNA]</scope>
    <source>
        <strain evidence="3">NBRC 103263 / KCTC 29153 / YM16-304</strain>
    </source>
</reference>
<dbReference type="Gene3D" id="3.40.50.880">
    <property type="match status" value="1"/>
</dbReference>
<organism evidence="2 3">
    <name type="scientific">Ilumatobacter coccineus (strain NBRC 103263 / KCTC 29153 / YM16-304)</name>
    <dbReference type="NCBI Taxonomy" id="1313172"/>
    <lineage>
        <taxon>Bacteria</taxon>
        <taxon>Bacillati</taxon>
        <taxon>Actinomycetota</taxon>
        <taxon>Acidimicrobiia</taxon>
        <taxon>Acidimicrobiales</taxon>
        <taxon>Ilumatobacteraceae</taxon>
        <taxon>Ilumatobacter</taxon>
    </lineage>
</organism>
<gene>
    <name evidence="2" type="ORF">YM304_13300</name>
</gene>
<dbReference type="InterPro" id="IPR029010">
    <property type="entry name" value="ThuA-like"/>
</dbReference>
<feature type="domain" description="ThuA-like" evidence="1">
    <location>
        <begin position="83"/>
        <end position="257"/>
    </location>
</feature>
<dbReference type="KEGG" id="aym:YM304_13300"/>
<protein>
    <recommendedName>
        <fullName evidence="1">ThuA-like domain-containing protein</fullName>
    </recommendedName>
</protein>
<dbReference type="InterPro" id="IPR029062">
    <property type="entry name" value="Class_I_gatase-like"/>
</dbReference>
<keyword evidence="3" id="KW-1185">Reference proteome</keyword>
<dbReference type="SUPFAM" id="SSF52317">
    <property type="entry name" value="Class I glutamine amidotransferase-like"/>
    <property type="match status" value="1"/>
</dbReference>
<dbReference type="AlphaFoldDB" id="A0A6C7DZZ9"/>
<accession>A0A6C7DZZ9</accession>
<evidence type="ECO:0000259" key="1">
    <source>
        <dbReference type="Pfam" id="PF06283"/>
    </source>
</evidence>
<proteinExistence type="predicted"/>
<sequence length="260" mass="28057">MSVLVVTGGHPFQAGPWVELWDAVAADGGFDVEHVPQPDALDRITPGAEHIDAVVFYDMPGLTFTGDPSAPLELTAPPGGFLDGLRQMLRDGIGMVFMHHAVASWPASEEFAELVGGRFHYQPGSLRGTAYPDSGYAFDITHTVEVLDAEHPICAGLPASFELTDELYRFPVFDDSVTPLMRTTYDVDGPGFYSADLAIRGERNSDRGWSHPPGSDLVAWTRDVEGGRLAYLQFGDGPVTYADPTFRTVLGNAVAWAVSG</sequence>
<dbReference type="PANTHER" id="PTHR40469:SF2">
    <property type="entry name" value="GALACTOSE-BINDING DOMAIN-LIKE SUPERFAMILY PROTEIN"/>
    <property type="match status" value="1"/>
</dbReference>
<name>A0A6C7DZZ9_ILUCY</name>
<dbReference type="Pfam" id="PF06283">
    <property type="entry name" value="ThuA"/>
    <property type="match status" value="1"/>
</dbReference>
<dbReference type="RefSeq" id="WP_015440891.1">
    <property type="nucleotide sequence ID" value="NC_020520.1"/>
</dbReference>
<dbReference type="EMBL" id="AP012057">
    <property type="protein sequence ID" value="BAN01644.1"/>
    <property type="molecule type" value="Genomic_DNA"/>
</dbReference>
<dbReference type="PANTHER" id="PTHR40469">
    <property type="entry name" value="SECRETED GLYCOSYL HYDROLASE"/>
    <property type="match status" value="1"/>
</dbReference>
<evidence type="ECO:0000313" key="3">
    <source>
        <dbReference type="Proteomes" id="UP000011863"/>
    </source>
</evidence>